<protein>
    <submittedName>
        <fullName evidence="2">Uncharacterized protein</fullName>
    </submittedName>
</protein>
<accession>A0ABR8XGP3</accession>
<dbReference type="EMBL" id="JACSQA010000038">
    <property type="protein sequence ID" value="MBD8028396.1"/>
    <property type="molecule type" value="Genomic_DNA"/>
</dbReference>
<keyword evidence="1" id="KW-1133">Transmembrane helix</keyword>
<name>A0ABR8XGP3_9BACL</name>
<proteinExistence type="predicted"/>
<reference evidence="2 3" key="1">
    <citation type="submission" date="2020-08" db="EMBL/GenBank/DDBJ databases">
        <title>A Genomic Blueprint of the Chicken Gut Microbiome.</title>
        <authorList>
            <person name="Gilroy R."/>
            <person name="Ravi A."/>
            <person name="Getino M."/>
            <person name="Pursley I."/>
            <person name="Horton D.L."/>
            <person name="Alikhan N.-F."/>
            <person name="Baker D."/>
            <person name="Gharbi K."/>
            <person name="Hall N."/>
            <person name="Watson M."/>
            <person name="Adriaenssens E.M."/>
            <person name="Foster-Nyarko E."/>
            <person name="Jarju S."/>
            <person name="Secka A."/>
            <person name="Antonio M."/>
            <person name="Oren A."/>
            <person name="Chaudhuri R."/>
            <person name="La Ragione R.M."/>
            <person name="Hildebrand F."/>
            <person name="Pallen M.J."/>
        </authorList>
    </citation>
    <scope>NUCLEOTIDE SEQUENCE [LARGE SCALE GENOMIC DNA]</scope>
    <source>
        <strain evidence="2 3">Re31</strain>
    </source>
</reference>
<evidence type="ECO:0000313" key="2">
    <source>
        <dbReference type="EMBL" id="MBD8028396.1"/>
    </source>
</evidence>
<gene>
    <name evidence="2" type="ORF">H9636_17285</name>
</gene>
<keyword evidence="1" id="KW-0472">Membrane</keyword>
<evidence type="ECO:0000256" key="1">
    <source>
        <dbReference type="SAM" id="Phobius"/>
    </source>
</evidence>
<comment type="caution">
    <text evidence="2">The sequence shown here is derived from an EMBL/GenBank/DDBJ whole genome shotgun (WGS) entry which is preliminary data.</text>
</comment>
<keyword evidence="1" id="KW-0812">Transmembrane</keyword>
<dbReference type="RefSeq" id="WP_191708810.1">
    <property type="nucleotide sequence ID" value="NZ_JACSQA010000038.1"/>
</dbReference>
<feature type="transmembrane region" description="Helical" evidence="1">
    <location>
        <begin position="6"/>
        <end position="26"/>
    </location>
</feature>
<sequence>MDTKSIVSKLFKIFIITLVIISNSLIQPLSFAQIKADAATTDDNWLTYKLD</sequence>
<organism evidence="2 3">
    <name type="scientific">Ureibacillus galli</name>
    <dbReference type="NCBI Taxonomy" id="2762222"/>
    <lineage>
        <taxon>Bacteria</taxon>
        <taxon>Bacillati</taxon>
        <taxon>Bacillota</taxon>
        <taxon>Bacilli</taxon>
        <taxon>Bacillales</taxon>
        <taxon>Caryophanaceae</taxon>
        <taxon>Ureibacillus</taxon>
    </lineage>
</organism>
<keyword evidence="3" id="KW-1185">Reference proteome</keyword>
<dbReference type="Proteomes" id="UP000640930">
    <property type="component" value="Unassembled WGS sequence"/>
</dbReference>
<evidence type="ECO:0000313" key="3">
    <source>
        <dbReference type="Proteomes" id="UP000640930"/>
    </source>
</evidence>